<evidence type="ECO:0000313" key="1">
    <source>
        <dbReference type="EMBL" id="MEL0564944.1"/>
    </source>
</evidence>
<proteinExistence type="predicted"/>
<dbReference type="EMBL" id="JBBVUL010000005">
    <property type="protein sequence ID" value="MEL0564944.1"/>
    <property type="molecule type" value="Genomic_DNA"/>
</dbReference>
<evidence type="ECO:0000313" key="2">
    <source>
        <dbReference type="Proteomes" id="UP001385848"/>
    </source>
</evidence>
<dbReference type="Proteomes" id="UP001385848">
    <property type="component" value="Unassembled WGS sequence"/>
</dbReference>
<sequence length="179" mass="21611">MDGKITIYKIRMNNNKEFYIKENLYNKPMNFIKVHEIEVGVFKGFEYIWRIYNYSYINMFNIESIEPVEIYKNKDYLKSCFKDILKKIDYEIKKSTFYNSQSEKFKFTIPEEAFKYSNYPLFFSDYVNTNNEVAFRVIYRTDYMNFRIGLINAKNIGLEFDGFLSGKKIYCLSEDENGI</sequence>
<gene>
    <name evidence="1" type="ORF">AAC431_03265</name>
</gene>
<organism evidence="1 2">
    <name type="scientific">Lactobacillus jensenii</name>
    <dbReference type="NCBI Taxonomy" id="109790"/>
    <lineage>
        <taxon>Bacteria</taxon>
        <taxon>Bacillati</taxon>
        <taxon>Bacillota</taxon>
        <taxon>Bacilli</taxon>
        <taxon>Lactobacillales</taxon>
        <taxon>Lactobacillaceae</taxon>
        <taxon>Lactobacillus</taxon>
    </lineage>
</organism>
<accession>A0ABU9FH90</accession>
<dbReference type="RefSeq" id="WP_101850277.1">
    <property type="nucleotide sequence ID" value="NZ_CATOVC010000001.1"/>
</dbReference>
<name>A0ABU9FH90_LACJE</name>
<protein>
    <submittedName>
        <fullName evidence="1">Uncharacterized protein</fullName>
    </submittedName>
</protein>
<reference evidence="1 2" key="1">
    <citation type="submission" date="2024-04" db="EMBL/GenBank/DDBJ databases">
        <title>Three lactobacilli isolated from voided urine samples from females with type 2 diabetes.</title>
        <authorList>
            <person name="Kula A."/>
            <person name="Stegman N."/>
            <person name="Putonti C."/>
        </authorList>
    </citation>
    <scope>NUCLEOTIDE SEQUENCE [LARGE SCALE GENOMIC DNA]</scope>
    <source>
        <strain evidence="1 2">1855</strain>
    </source>
</reference>
<comment type="caution">
    <text evidence="1">The sequence shown here is derived from an EMBL/GenBank/DDBJ whole genome shotgun (WGS) entry which is preliminary data.</text>
</comment>
<keyword evidence="2" id="KW-1185">Reference proteome</keyword>